<comment type="caution">
    <text evidence="2">The sequence shown here is derived from an EMBL/GenBank/DDBJ whole genome shotgun (WGS) entry which is preliminary data.</text>
</comment>
<gene>
    <name evidence="2" type="ORF">F5890DRAFT_1500921</name>
</gene>
<feature type="region of interest" description="Disordered" evidence="1">
    <location>
        <begin position="682"/>
        <end position="742"/>
    </location>
</feature>
<dbReference type="Proteomes" id="UP001163850">
    <property type="component" value="Unassembled WGS sequence"/>
</dbReference>
<name>A0AA38UVD1_9AGAR</name>
<feature type="region of interest" description="Disordered" evidence="1">
    <location>
        <begin position="1155"/>
        <end position="1180"/>
    </location>
</feature>
<proteinExistence type="predicted"/>
<dbReference type="AlphaFoldDB" id="A0AA38UVD1"/>
<feature type="compositionally biased region" description="Polar residues" evidence="1">
    <location>
        <begin position="51"/>
        <end position="62"/>
    </location>
</feature>
<evidence type="ECO:0000313" key="3">
    <source>
        <dbReference type="Proteomes" id="UP001163850"/>
    </source>
</evidence>
<evidence type="ECO:0000256" key="1">
    <source>
        <dbReference type="SAM" id="MobiDB-lite"/>
    </source>
</evidence>
<dbReference type="InterPro" id="IPR011990">
    <property type="entry name" value="TPR-like_helical_dom_sf"/>
</dbReference>
<dbReference type="EMBL" id="MU801931">
    <property type="protein sequence ID" value="KAJ3986979.1"/>
    <property type="molecule type" value="Genomic_DNA"/>
</dbReference>
<feature type="compositionally biased region" description="Low complexity" evidence="1">
    <location>
        <begin position="694"/>
        <end position="704"/>
    </location>
</feature>
<organism evidence="2 3">
    <name type="scientific">Lentinula detonsa</name>
    <dbReference type="NCBI Taxonomy" id="2804962"/>
    <lineage>
        <taxon>Eukaryota</taxon>
        <taxon>Fungi</taxon>
        <taxon>Dikarya</taxon>
        <taxon>Basidiomycota</taxon>
        <taxon>Agaricomycotina</taxon>
        <taxon>Agaricomycetes</taxon>
        <taxon>Agaricomycetidae</taxon>
        <taxon>Agaricales</taxon>
        <taxon>Marasmiineae</taxon>
        <taxon>Omphalotaceae</taxon>
        <taxon>Lentinula</taxon>
    </lineage>
</organism>
<dbReference type="Gene3D" id="1.25.40.10">
    <property type="entry name" value="Tetratricopeptide repeat domain"/>
    <property type="match status" value="1"/>
</dbReference>
<protein>
    <submittedName>
        <fullName evidence="2">Uncharacterized protein</fullName>
    </submittedName>
</protein>
<feature type="region of interest" description="Disordered" evidence="1">
    <location>
        <begin position="50"/>
        <end position="120"/>
    </location>
</feature>
<feature type="compositionally biased region" description="Basic residues" evidence="1">
    <location>
        <begin position="76"/>
        <end position="94"/>
    </location>
</feature>
<accession>A0AA38UVD1</accession>
<feature type="compositionally biased region" description="Acidic residues" evidence="1">
    <location>
        <begin position="1170"/>
        <end position="1180"/>
    </location>
</feature>
<sequence length="1180" mass="130277">MLPPALLDYTLSLTPSLSPLSRASSPYTHAAPRLFRRHLSHAAAVALKTPAMTQQGAQQSQWKLEDDADLGEGSNKRRNTRSHGLHRANGRGRRNGGTTIKVRRGESSPTSISNVNKNLNADENANMNALSVELSRRVKELEKVTDKVETTNEYETPTFSEEDLATFYEDVLAHHPAHSANSEIHQSSHTGIAAGTSLESMPMATKTLSEEQYRADLGVLEEVDERLGLGLNLESRLGMGTTGTGTTTTGLLSHRVVNKLGQILEDLERKAESINRATAFNSASTTTLKSSITPTTDKSANESINLLKLPIPLLSKSEWEALIRAGVYTRDVNVVERAVEMMKRCNLPIAESQLNALLLLYIDSKDVVGFESCLERYSEGSVPTTHQRHLHTTLHLSCTPQHIIPLSALDVLHVYEARAIPAPMNTYSKVIGRLFGAGLPAQSDENITDTSLSFQRYTSPTLAHAQAWDLFSHMRYVAHPTPDVYLYTQMIRACASPYSPSSSSKGSSDAERALDLWYEMTIEKNLVPTSDSWDAVVLACARAGSGSRGRGSSTKRREYVNEAFRLARQMLDSNRDAYGNPEYVPSKKTFCALLEGAKRVGELGRTRWILAEMVRGSGGVRGFKDDGVEVDEEVMMHVFHAYAAYKPPFRRSLARVVESRDDVGKDRAKVVDLSEPAQVLDRSDSGVDRFGLDSSSSANEPSSSTNPMELNETPSKPYPSLNSNSNSNTNKTEPNNEYSTSVASSSSTFSAFSHVPPQTSAEVIAEVDILFERILRETRDSSSLPSSSSDAADILSNKFTSVNLTTRLLNSYLSTYYAHGSLEASMRAFNNLFPQQGGGKVGLAMPPLEHEDMSGWGIQPRQSSRLPLALQPHPSARTYVEALERCAMAKKPERELALRFGEGLIGMFEKEFEFGQNEKMIVDPRMIERAHVAWIRVLALTNNLDQAQSHLRTFVARYPPSAVRHPSPAWNHSTTLSISKPAFRSTRTSLVGTRPLVRLTSPVDVVDVVYAGQAAPTMSSFSGQGSQVGKILAEQGGKIPPVLVWRDLEVLHHRIVAFSGSYSSYTKDTTETRSISGEVSLTDEESLSYTKEQAGKTKETSMSGLSAEQILNHTLERRKELRKRREKDLAYIKWVCKSYEWALRVRRDEAMRVGVQAQPPGQVEGKMTEEDTDEQGEEVD</sequence>
<feature type="compositionally biased region" description="Basic and acidic residues" evidence="1">
    <location>
        <begin position="682"/>
        <end position="691"/>
    </location>
</feature>
<feature type="compositionally biased region" description="Low complexity" evidence="1">
    <location>
        <begin position="714"/>
        <end position="742"/>
    </location>
</feature>
<feature type="compositionally biased region" description="Polar residues" evidence="1">
    <location>
        <begin position="107"/>
        <end position="120"/>
    </location>
</feature>
<reference evidence="2" key="1">
    <citation type="submission" date="2022-08" db="EMBL/GenBank/DDBJ databases">
        <authorList>
            <consortium name="DOE Joint Genome Institute"/>
            <person name="Min B."/>
            <person name="Riley R."/>
            <person name="Sierra-Patev S."/>
            <person name="Naranjo-Ortiz M."/>
            <person name="Looney B."/>
            <person name="Konkel Z."/>
            <person name="Slot J.C."/>
            <person name="Sakamoto Y."/>
            <person name="Steenwyk J.L."/>
            <person name="Rokas A."/>
            <person name="Carro J."/>
            <person name="Camarero S."/>
            <person name="Ferreira P."/>
            <person name="Molpeceres G."/>
            <person name="Ruiz-Duenas F.J."/>
            <person name="Serrano A."/>
            <person name="Henrissat B."/>
            <person name="Drula E."/>
            <person name="Hughes K.W."/>
            <person name="Mata J.L."/>
            <person name="Ishikawa N.K."/>
            <person name="Vargas-Isla R."/>
            <person name="Ushijima S."/>
            <person name="Smith C.A."/>
            <person name="Ahrendt S."/>
            <person name="Andreopoulos W."/>
            <person name="He G."/>
            <person name="Labutti K."/>
            <person name="Lipzen A."/>
            <person name="Ng V."/>
            <person name="Sandor L."/>
            <person name="Barry K."/>
            <person name="Martinez A.T."/>
            <person name="Xiao Y."/>
            <person name="Gibbons J.G."/>
            <person name="Terashima K."/>
            <person name="Hibbett D.S."/>
            <person name="Grigoriev I.V."/>
        </authorList>
    </citation>
    <scope>NUCLEOTIDE SEQUENCE</scope>
    <source>
        <strain evidence="2">TFB7829</strain>
    </source>
</reference>
<evidence type="ECO:0000313" key="2">
    <source>
        <dbReference type="EMBL" id="KAJ3986979.1"/>
    </source>
</evidence>